<feature type="compositionally biased region" description="Basic residues" evidence="1">
    <location>
        <begin position="67"/>
        <end position="77"/>
    </location>
</feature>
<name>A0ABX7TTG7_STRCY</name>
<dbReference type="EMBL" id="CP071839">
    <property type="protein sequence ID" value="QTD99995.1"/>
    <property type="molecule type" value="Genomic_DNA"/>
</dbReference>
<evidence type="ECO:0000313" key="3">
    <source>
        <dbReference type="Proteomes" id="UP000663908"/>
    </source>
</evidence>
<protein>
    <submittedName>
        <fullName evidence="2">Uncharacterized protein</fullName>
    </submittedName>
</protein>
<feature type="region of interest" description="Disordered" evidence="1">
    <location>
        <begin position="130"/>
        <end position="151"/>
    </location>
</feature>
<gene>
    <name evidence="2" type="ORF">S1361_21850</name>
</gene>
<proteinExistence type="predicted"/>
<dbReference type="Proteomes" id="UP000663908">
    <property type="component" value="Chromosome"/>
</dbReference>
<feature type="region of interest" description="Disordered" evidence="1">
    <location>
        <begin position="1"/>
        <end position="115"/>
    </location>
</feature>
<accession>A0ABX7TTG7</accession>
<feature type="compositionally biased region" description="Basic and acidic residues" evidence="1">
    <location>
        <begin position="24"/>
        <end position="37"/>
    </location>
</feature>
<keyword evidence="3" id="KW-1185">Reference proteome</keyword>
<evidence type="ECO:0000256" key="1">
    <source>
        <dbReference type="SAM" id="MobiDB-lite"/>
    </source>
</evidence>
<organism evidence="2 3">
    <name type="scientific">Streptomyces cyanogenus</name>
    <dbReference type="NCBI Taxonomy" id="80860"/>
    <lineage>
        <taxon>Bacteria</taxon>
        <taxon>Bacillati</taxon>
        <taxon>Actinomycetota</taxon>
        <taxon>Actinomycetes</taxon>
        <taxon>Kitasatosporales</taxon>
        <taxon>Streptomycetaceae</taxon>
        <taxon>Streptomyces</taxon>
    </lineage>
</organism>
<sequence>MRRGRPHPPREDVGRRTSPVVAARLRDHGPRGTRTEPLRPTAPGRSHPSQGAMRRAGGHFPTAPANRRSRPERRPRAATRPAIQFKVALDGGRRAVYTRPSGSSPGGSRQDDCAASRGLRASSTWLFSSSFPRTASSSPSSSPTTLTRTGPSAARTIERVLWASRQRRWGSSETGRPRSTWFRCPAGFAQRIFVAKELFRLALELFGFYALRARQRKFRVSVGSHCGSRWVSMPCGLHVSGNSGPACSASW</sequence>
<reference evidence="2 3" key="1">
    <citation type="submission" date="2021-03" db="EMBL/GenBank/DDBJ databases">
        <title>Complete genome sequence of Streptomyces cyanogenus S136, producer of anticancer angucycline landomycin A.</title>
        <authorList>
            <person name="Hrab P."/>
            <person name="Ruckert C."/>
            <person name="Busche T."/>
            <person name="Ostash I."/>
            <person name="Kalinowski J."/>
            <person name="Fedorenko V."/>
            <person name="Yushchuk O."/>
            <person name="Ostash B."/>
        </authorList>
    </citation>
    <scope>NUCLEOTIDE SEQUENCE [LARGE SCALE GENOMIC DNA]</scope>
    <source>
        <strain evidence="2 3">S136</strain>
    </source>
</reference>
<evidence type="ECO:0000313" key="2">
    <source>
        <dbReference type="EMBL" id="QTD99995.1"/>
    </source>
</evidence>